<gene>
    <name evidence="2" type="ORF">SO802_000374</name>
</gene>
<evidence type="ECO:0000313" key="3">
    <source>
        <dbReference type="Proteomes" id="UP001459277"/>
    </source>
</evidence>
<organism evidence="2 3">
    <name type="scientific">Lithocarpus litseifolius</name>
    <dbReference type="NCBI Taxonomy" id="425828"/>
    <lineage>
        <taxon>Eukaryota</taxon>
        <taxon>Viridiplantae</taxon>
        <taxon>Streptophyta</taxon>
        <taxon>Embryophyta</taxon>
        <taxon>Tracheophyta</taxon>
        <taxon>Spermatophyta</taxon>
        <taxon>Magnoliopsida</taxon>
        <taxon>eudicotyledons</taxon>
        <taxon>Gunneridae</taxon>
        <taxon>Pentapetalae</taxon>
        <taxon>rosids</taxon>
        <taxon>fabids</taxon>
        <taxon>Fagales</taxon>
        <taxon>Fagaceae</taxon>
        <taxon>Lithocarpus</taxon>
    </lineage>
</organism>
<evidence type="ECO:0000256" key="1">
    <source>
        <dbReference type="SAM" id="MobiDB-lite"/>
    </source>
</evidence>
<dbReference type="EMBL" id="JAZDWU010000001">
    <property type="protein sequence ID" value="KAL0013305.1"/>
    <property type="molecule type" value="Genomic_DNA"/>
</dbReference>
<feature type="compositionally biased region" description="Basic and acidic residues" evidence="1">
    <location>
        <begin position="13"/>
        <end position="26"/>
    </location>
</feature>
<evidence type="ECO:0000313" key="2">
    <source>
        <dbReference type="EMBL" id="KAL0013305.1"/>
    </source>
</evidence>
<feature type="compositionally biased region" description="Low complexity" evidence="1">
    <location>
        <begin position="1"/>
        <end position="12"/>
    </location>
</feature>
<protein>
    <submittedName>
        <fullName evidence="2">Uncharacterized protein</fullName>
    </submittedName>
</protein>
<dbReference type="AlphaFoldDB" id="A0AAW2DRE7"/>
<comment type="caution">
    <text evidence="2">The sequence shown here is derived from an EMBL/GenBank/DDBJ whole genome shotgun (WGS) entry which is preliminary data.</text>
</comment>
<keyword evidence="3" id="KW-1185">Reference proteome</keyword>
<accession>A0AAW2DRE7</accession>
<reference evidence="2 3" key="1">
    <citation type="submission" date="2024-01" db="EMBL/GenBank/DDBJ databases">
        <title>A telomere-to-telomere, gap-free genome of sweet tea (Lithocarpus litseifolius).</title>
        <authorList>
            <person name="Zhou J."/>
        </authorList>
    </citation>
    <scope>NUCLEOTIDE SEQUENCE [LARGE SCALE GENOMIC DNA]</scope>
    <source>
        <strain evidence="2">Zhou-2022a</strain>
        <tissue evidence="2">Leaf</tissue>
    </source>
</reference>
<feature type="region of interest" description="Disordered" evidence="1">
    <location>
        <begin position="1"/>
        <end position="26"/>
    </location>
</feature>
<proteinExistence type="predicted"/>
<dbReference type="Proteomes" id="UP001459277">
    <property type="component" value="Unassembled WGS sequence"/>
</dbReference>
<name>A0AAW2DRE7_9ROSI</name>
<sequence>MESSSSKMSHASKSNESEEYRSDSEIDNKLKEIMSSIPGKKGAAVADLY</sequence>